<dbReference type="GO" id="GO:0005886">
    <property type="term" value="C:plasma membrane"/>
    <property type="evidence" value="ECO:0007669"/>
    <property type="project" value="UniProtKB-SubCell"/>
</dbReference>
<feature type="transmembrane region" description="Helical" evidence="1">
    <location>
        <begin position="122"/>
        <end position="147"/>
    </location>
</feature>
<dbReference type="EMBL" id="OBEJ01000002">
    <property type="protein sequence ID" value="SNZ12898.1"/>
    <property type="molecule type" value="Genomic_DNA"/>
</dbReference>
<feature type="transmembrane region" description="Helical" evidence="1">
    <location>
        <begin position="233"/>
        <end position="251"/>
    </location>
</feature>
<keyword evidence="3" id="KW-1185">Reference proteome</keyword>
<feature type="transmembrane region" description="Helical" evidence="1">
    <location>
        <begin position="74"/>
        <end position="96"/>
    </location>
</feature>
<dbReference type="AlphaFoldDB" id="A0A285NUJ0"/>
<sequence>MLEIARYAGRKRLKGAAAMTGGIAALTTMYVLLFPSITGAADLDEFIQAYPPSLVEAFGIRTLNTIEGFLATELYAFAWVILLGLYFAYAGAGLIADDVERDRMDVLLSLPITRSRLLLEKFASLAVPLVVTNAVMPAVVFLGVLAIGEDVNMARIVMAHVLSMPYLIACGAIGLVASVAADRASLAQRGAAGAVFALFLFESVVTGTALEPLGGLSPTRYYAPSDILVDGTYDFAGAAILLAGTALLVLASREWFRRKDVE</sequence>
<feature type="transmembrane region" description="Helical" evidence="1">
    <location>
        <begin position="12"/>
        <end position="33"/>
    </location>
</feature>
<protein>
    <submittedName>
        <fullName evidence="2">ABC-2 type transport system permease protein</fullName>
    </submittedName>
</protein>
<proteinExistence type="predicted"/>
<evidence type="ECO:0000313" key="3">
    <source>
        <dbReference type="Proteomes" id="UP000219453"/>
    </source>
</evidence>
<accession>A0A285NUJ0</accession>
<evidence type="ECO:0000256" key="1">
    <source>
        <dbReference type="SAM" id="Phobius"/>
    </source>
</evidence>
<gene>
    <name evidence="2" type="ORF">SAMN06269185_1975</name>
</gene>
<dbReference type="RefSeq" id="WP_097008890.1">
    <property type="nucleotide sequence ID" value="NZ_OBEJ01000002.1"/>
</dbReference>
<name>A0A285NUJ0_NATPI</name>
<organism evidence="2 3">
    <name type="scientific">Natronoarchaeum philippinense</name>
    <dbReference type="NCBI Taxonomy" id="558529"/>
    <lineage>
        <taxon>Archaea</taxon>
        <taxon>Methanobacteriati</taxon>
        <taxon>Methanobacteriota</taxon>
        <taxon>Stenosarchaea group</taxon>
        <taxon>Halobacteria</taxon>
        <taxon>Halobacteriales</taxon>
        <taxon>Natronoarchaeaceae</taxon>
    </lineage>
</organism>
<keyword evidence="1" id="KW-0812">Transmembrane</keyword>
<feature type="transmembrane region" description="Helical" evidence="1">
    <location>
        <begin position="153"/>
        <end position="179"/>
    </location>
</feature>
<feature type="transmembrane region" description="Helical" evidence="1">
    <location>
        <begin position="191"/>
        <end position="213"/>
    </location>
</feature>
<evidence type="ECO:0000313" key="2">
    <source>
        <dbReference type="EMBL" id="SNZ12898.1"/>
    </source>
</evidence>
<dbReference type="Pfam" id="PF12679">
    <property type="entry name" value="ABC2_membrane_2"/>
    <property type="match status" value="1"/>
</dbReference>
<keyword evidence="1" id="KW-0472">Membrane</keyword>
<dbReference type="GO" id="GO:0140359">
    <property type="term" value="F:ABC-type transporter activity"/>
    <property type="evidence" value="ECO:0007669"/>
    <property type="project" value="InterPro"/>
</dbReference>
<keyword evidence="1" id="KW-1133">Transmembrane helix</keyword>
<dbReference type="OrthoDB" id="204776at2157"/>
<dbReference type="Proteomes" id="UP000219453">
    <property type="component" value="Unassembled WGS sequence"/>
</dbReference>
<reference evidence="2 3" key="1">
    <citation type="submission" date="2017-09" db="EMBL/GenBank/DDBJ databases">
        <authorList>
            <person name="Ehlers B."/>
            <person name="Leendertz F.H."/>
        </authorList>
    </citation>
    <scope>NUCLEOTIDE SEQUENCE [LARGE SCALE GENOMIC DNA]</scope>
    <source>
        <strain evidence="2 3">DSM 27208</strain>
    </source>
</reference>